<proteinExistence type="predicted"/>
<dbReference type="Proteomes" id="UP000198397">
    <property type="component" value="Unassembled WGS sequence"/>
</dbReference>
<keyword evidence="3" id="KW-1185">Reference proteome</keyword>
<dbReference type="PANTHER" id="PTHR43679:SF2">
    <property type="entry name" value="OCTANOYL-[GCVH]:PROTEIN N-OCTANOYLTRANSFERASE"/>
    <property type="match status" value="1"/>
</dbReference>
<sequence length="293" mass="32338">MTETPTWRLIREERRPGPLQMALDEVAAETAAAGGPATIRTYRWDPDCLTLGYGQDPDTVDWTFCDREAIDVTRRQTGGGGIYHDGFGDVAYSIVVPAAAVPGKLLDCYHQLCEPILAAFDRLGIDADYVAEEVPELYHPACYLRELHPAHDIIAAGRKIAGNAQYRKRDAVVQHGSLTYSVDAERHLGVFVDPPVDVNGFRERVVGMDELVDVDRASVVRTVAETLAEWARDGRLAGGMNDDDNGGIHDDGTTSVEVTTGSWTDAELERARELVEIKYTDDAWVRARPGDRR</sequence>
<evidence type="ECO:0000259" key="1">
    <source>
        <dbReference type="PROSITE" id="PS51733"/>
    </source>
</evidence>
<accession>A0A238VP04</accession>
<name>A0A238VP04_HALVU</name>
<dbReference type="Pfam" id="PF21948">
    <property type="entry name" value="LplA-B_cat"/>
    <property type="match status" value="1"/>
</dbReference>
<evidence type="ECO:0000313" key="2">
    <source>
        <dbReference type="EMBL" id="SNR36092.1"/>
    </source>
</evidence>
<dbReference type="InterPro" id="IPR004143">
    <property type="entry name" value="BPL_LPL_catalytic"/>
</dbReference>
<dbReference type="GO" id="GO:0016874">
    <property type="term" value="F:ligase activity"/>
    <property type="evidence" value="ECO:0007669"/>
    <property type="project" value="UniProtKB-KW"/>
</dbReference>
<gene>
    <name evidence="2" type="ORF">SAMN06264855_103219</name>
</gene>
<evidence type="ECO:0000313" key="3">
    <source>
        <dbReference type="Proteomes" id="UP000198397"/>
    </source>
</evidence>
<dbReference type="Gene3D" id="3.30.930.10">
    <property type="entry name" value="Bira Bifunctional Protein, Domain 2"/>
    <property type="match status" value="1"/>
</dbReference>
<dbReference type="EMBL" id="FZNQ01000003">
    <property type="protein sequence ID" value="SNR36092.1"/>
    <property type="molecule type" value="Genomic_DNA"/>
</dbReference>
<dbReference type="InterPro" id="IPR050664">
    <property type="entry name" value="Octanoyltrans_LipM/LipL"/>
</dbReference>
<feature type="domain" description="BPL/LPL catalytic" evidence="1">
    <location>
        <begin position="33"/>
        <end position="235"/>
    </location>
</feature>
<protein>
    <submittedName>
        <fullName evidence="2">Lipoate-protein ligase A</fullName>
    </submittedName>
</protein>
<dbReference type="PROSITE" id="PS51733">
    <property type="entry name" value="BPL_LPL_CATALYTIC"/>
    <property type="match status" value="1"/>
</dbReference>
<reference evidence="2 3" key="1">
    <citation type="submission" date="2017-06" db="EMBL/GenBank/DDBJ databases">
        <authorList>
            <person name="Kim H.J."/>
            <person name="Triplett B.A."/>
        </authorList>
    </citation>
    <scope>NUCLEOTIDE SEQUENCE [LARGE SCALE GENOMIC DNA]</scope>
    <source>
        <strain evidence="2 3">DSM 8800</strain>
    </source>
</reference>
<dbReference type="PANTHER" id="PTHR43679">
    <property type="entry name" value="OCTANOYLTRANSFERASE LIPM-RELATED"/>
    <property type="match status" value="1"/>
</dbReference>
<keyword evidence="2" id="KW-0436">Ligase</keyword>
<dbReference type="SUPFAM" id="SSF55681">
    <property type="entry name" value="Class II aaRS and biotin synthetases"/>
    <property type="match status" value="1"/>
</dbReference>
<dbReference type="InterPro" id="IPR045864">
    <property type="entry name" value="aa-tRNA-synth_II/BPL/LPL"/>
</dbReference>
<dbReference type="RefSeq" id="WP_245809904.1">
    <property type="nucleotide sequence ID" value="NZ_FZNQ01000003.1"/>
</dbReference>
<dbReference type="CDD" id="cd16443">
    <property type="entry name" value="LplA"/>
    <property type="match status" value="1"/>
</dbReference>
<organism evidence="2 3">
    <name type="scientific">Halorubrum vacuolatum</name>
    <name type="common">Natronobacterium vacuolatum</name>
    <dbReference type="NCBI Taxonomy" id="63740"/>
    <lineage>
        <taxon>Archaea</taxon>
        <taxon>Methanobacteriati</taxon>
        <taxon>Methanobacteriota</taxon>
        <taxon>Stenosarchaea group</taxon>
        <taxon>Halobacteria</taxon>
        <taxon>Halobacteriales</taxon>
        <taxon>Haloferacaceae</taxon>
        <taxon>Halorubrum</taxon>
    </lineage>
</organism>
<dbReference type="AlphaFoldDB" id="A0A238VP04"/>